<accession>A0A6I8LWW5</accession>
<keyword evidence="3 5" id="KW-0460">Magnesium</keyword>
<evidence type="ECO:0000256" key="2">
    <source>
        <dbReference type="ARBA" id="ARBA00022723"/>
    </source>
</evidence>
<dbReference type="InterPro" id="IPR005000">
    <property type="entry name" value="Aldolase/citrate-lyase_domain"/>
</dbReference>
<dbReference type="Gene3D" id="3.20.20.60">
    <property type="entry name" value="Phosphoenolpyruvate-binding domains"/>
    <property type="match status" value="1"/>
</dbReference>
<dbReference type="PANTHER" id="PTHR32308:SF10">
    <property type="entry name" value="CITRATE LYASE SUBUNIT BETA"/>
    <property type="match status" value="1"/>
</dbReference>
<comment type="cofactor">
    <cofactor evidence="1">
        <name>Mg(2+)</name>
        <dbReference type="ChEBI" id="CHEBI:18420"/>
    </cofactor>
</comment>
<evidence type="ECO:0000256" key="3">
    <source>
        <dbReference type="ARBA" id="ARBA00022842"/>
    </source>
</evidence>
<evidence type="ECO:0000256" key="1">
    <source>
        <dbReference type="ARBA" id="ARBA00001946"/>
    </source>
</evidence>
<feature type="binding site" evidence="4">
    <location>
        <position position="62"/>
    </location>
    <ligand>
        <name>substrate</name>
    </ligand>
</feature>
<sequence>MRPEATWLFVPGNVPGRFAKAAAAGADAVVIDLEDAVRPEDKDTARAETLRRLSEGGQAWVRVNASGTPWFDADVDAVAGASGLLGVLVPKAEDPATLAALAARLGPDAVVVALIETAAGLHRVHDVATAPGVTRLAFGALDLAADLGADDTAEAMLFARSTIVLASRVAGLPAPIDSVTTVIDDADAVTAAARYARSLGFRGKLCIHPAQIEPAARGLAPGADEIAWARAVLRAAEGSAGAVTGPDGRMIDKPVLDRAHAILRP</sequence>
<dbReference type="Pfam" id="PF03328">
    <property type="entry name" value="HpcH_HpaI"/>
    <property type="match status" value="1"/>
</dbReference>
<proteinExistence type="predicted"/>
<dbReference type="GO" id="GO:0000287">
    <property type="term" value="F:magnesium ion binding"/>
    <property type="evidence" value="ECO:0007669"/>
    <property type="project" value="TreeGrafter"/>
</dbReference>
<dbReference type="PIRSF" id="PIRSF015582">
    <property type="entry name" value="Cit_lyase_B"/>
    <property type="match status" value="1"/>
</dbReference>
<dbReference type="InterPro" id="IPR015813">
    <property type="entry name" value="Pyrv/PenolPyrv_kinase-like_dom"/>
</dbReference>
<evidence type="ECO:0000313" key="7">
    <source>
        <dbReference type="EMBL" id="VVJ21630.1"/>
    </source>
</evidence>
<dbReference type="GO" id="GO:0006107">
    <property type="term" value="P:oxaloacetate metabolic process"/>
    <property type="evidence" value="ECO:0007669"/>
    <property type="project" value="TreeGrafter"/>
</dbReference>
<dbReference type="InterPro" id="IPR011206">
    <property type="entry name" value="Citrate_lyase_beta/mcl1/mcl2"/>
</dbReference>
<dbReference type="EMBL" id="CABVGP010000002">
    <property type="protein sequence ID" value="VVJ21630.1"/>
    <property type="molecule type" value="Genomic_DNA"/>
</dbReference>
<dbReference type="SUPFAM" id="SSF51621">
    <property type="entry name" value="Phosphoenolpyruvate/pyruvate domain"/>
    <property type="match status" value="1"/>
</dbReference>
<feature type="binding site" evidence="4">
    <location>
        <position position="116"/>
    </location>
    <ligand>
        <name>substrate</name>
    </ligand>
</feature>
<feature type="binding site" evidence="5">
    <location>
        <position position="116"/>
    </location>
    <ligand>
        <name>Mg(2+)</name>
        <dbReference type="ChEBI" id="CHEBI:18420"/>
    </ligand>
</feature>
<dbReference type="GO" id="GO:0016829">
    <property type="term" value="F:lyase activity"/>
    <property type="evidence" value="ECO:0007669"/>
    <property type="project" value="UniProtKB-KW"/>
</dbReference>
<keyword evidence="2 5" id="KW-0479">Metal-binding</keyword>
<keyword evidence="8" id="KW-1185">Reference proteome</keyword>
<name>A0A6I8LWW5_9PSEU</name>
<evidence type="ECO:0000313" key="8">
    <source>
        <dbReference type="Proteomes" id="UP000399805"/>
    </source>
</evidence>
<keyword evidence="7" id="KW-0456">Lyase</keyword>
<evidence type="ECO:0000259" key="6">
    <source>
        <dbReference type="Pfam" id="PF03328"/>
    </source>
</evidence>
<feature type="binding site" evidence="5">
    <location>
        <position position="142"/>
    </location>
    <ligand>
        <name>Mg(2+)</name>
        <dbReference type="ChEBI" id="CHEBI:18420"/>
    </ligand>
</feature>
<protein>
    <submittedName>
        <fullName evidence="7">Similar to citrate lyase beta chain</fullName>
    </submittedName>
</protein>
<evidence type="ECO:0000256" key="4">
    <source>
        <dbReference type="PIRSR" id="PIRSR015582-1"/>
    </source>
</evidence>
<gene>
    <name evidence="7" type="ORF">AA23TX_06651</name>
</gene>
<dbReference type="InterPro" id="IPR040442">
    <property type="entry name" value="Pyrv_kinase-like_dom_sf"/>
</dbReference>
<dbReference type="Proteomes" id="UP000399805">
    <property type="component" value="Unassembled WGS sequence"/>
</dbReference>
<dbReference type="PANTHER" id="PTHR32308">
    <property type="entry name" value="LYASE BETA SUBUNIT, PUTATIVE (AFU_ORTHOLOGUE AFUA_4G13030)-RELATED"/>
    <property type="match status" value="1"/>
</dbReference>
<reference evidence="7 8" key="1">
    <citation type="submission" date="2019-09" db="EMBL/GenBank/DDBJ databases">
        <authorList>
            <person name="Leyn A S."/>
        </authorList>
    </citation>
    <scope>NUCLEOTIDE SEQUENCE [LARGE SCALE GENOMIC DNA]</scope>
    <source>
        <strain evidence="7">AA231_1</strain>
    </source>
</reference>
<dbReference type="AlphaFoldDB" id="A0A6I8LWW5"/>
<dbReference type="RefSeq" id="WP_155546545.1">
    <property type="nucleotide sequence ID" value="NZ_CABVGP010000002.1"/>
</dbReference>
<feature type="domain" description="HpcH/HpaI aldolase/citrate lyase" evidence="6">
    <location>
        <begin position="7"/>
        <end position="209"/>
    </location>
</feature>
<evidence type="ECO:0000256" key="5">
    <source>
        <dbReference type="PIRSR" id="PIRSR015582-2"/>
    </source>
</evidence>
<organism evidence="7 8">
    <name type="scientific">Amycolatopsis camponoti</name>
    <dbReference type="NCBI Taxonomy" id="2606593"/>
    <lineage>
        <taxon>Bacteria</taxon>
        <taxon>Bacillati</taxon>
        <taxon>Actinomycetota</taxon>
        <taxon>Actinomycetes</taxon>
        <taxon>Pseudonocardiales</taxon>
        <taxon>Pseudonocardiaceae</taxon>
        <taxon>Amycolatopsis</taxon>
    </lineage>
</organism>